<dbReference type="Pfam" id="PF00248">
    <property type="entry name" value="Aldo_ket_red"/>
    <property type="match status" value="1"/>
</dbReference>
<accession>A0A4Q7E2N3</accession>
<evidence type="ECO:0000313" key="3">
    <source>
        <dbReference type="Proteomes" id="UP000292459"/>
    </source>
</evidence>
<dbReference type="PANTHER" id="PTHR43312">
    <property type="entry name" value="D-THREO-ALDOSE 1-DEHYDROGENASE"/>
    <property type="match status" value="1"/>
</dbReference>
<dbReference type="InterPro" id="IPR023210">
    <property type="entry name" value="NADP_OxRdtase_dom"/>
</dbReference>
<proteinExistence type="predicted"/>
<dbReference type="PROSITE" id="PS51318">
    <property type="entry name" value="TAT"/>
    <property type="match status" value="1"/>
</dbReference>
<dbReference type="SUPFAM" id="SSF51430">
    <property type="entry name" value="NAD(P)-linked oxidoreductase"/>
    <property type="match status" value="1"/>
</dbReference>
<gene>
    <name evidence="2" type="ORF">DYY88_19435</name>
</gene>
<dbReference type="CDD" id="cd19100">
    <property type="entry name" value="AKR_unchar"/>
    <property type="match status" value="1"/>
</dbReference>
<feature type="domain" description="NADP-dependent oxidoreductase" evidence="1">
    <location>
        <begin position="81"/>
        <end position="272"/>
    </location>
</feature>
<dbReference type="Gene3D" id="3.20.20.100">
    <property type="entry name" value="NADP-dependent oxidoreductase domain"/>
    <property type="match status" value="1"/>
</dbReference>
<dbReference type="InterPro" id="IPR053135">
    <property type="entry name" value="AKR2_Oxidoreductase"/>
</dbReference>
<dbReference type="InterPro" id="IPR020471">
    <property type="entry name" value="AKR"/>
</dbReference>
<comment type="caution">
    <text evidence="2">The sequence shown here is derived from an EMBL/GenBank/DDBJ whole genome shotgun (WGS) entry which is preliminary data.</text>
</comment>
<organism evidence="2 3">
    <name type="scientific">Leptolyngbya iicbica LK</name>
    <dbReference type="NCBI Taxonomy" id="2294035"/>
    <lineage>
        <taxon>Bacteria</taxon>
        <taxon>Bacillati</taxon>
        <taxon>Cyanobacteriota</taxon>
        <taxon>Cyanophyceae</taxon>
        <taxon>Leptolyngbyales</taxon>
        <taxon>Leptolyngbyaceae</taxon>
        <taxon>Leptolyngbya group</taxon>
        <taxon>Leptolyngbya</taxon>
        <taxon>Leptolyngbya iicbica</taxon>
    </lineage>
</organism>
<protein>
    <submittedName>
        <fullName evidence="2">Aldo/keto reductase</fullName>
    </submittedName>
</protein>
<sequence>MSKAFSTRRRFLYTGLAATSAVMSGIACKRTEPTSVVAAPDGVSADVAASDVASSAAIAPAPTTPLPTWTLGRSPLTVPVLGLGGSASPLSRGGQEAEAIALIEQAYAGGIRYFDTAANYGPSEERLGKVLPAVRSEVMIGTKTSRRDRDEAWRQLEQSLQRLQTDYIDLWQFHAITYDWDVDTLLDEQQGAIKAAAEAKEQGIIRAIGITGHNNPEIFVKALNRYPFDTALIPINAADRHTPQPFIDHVLPVAQQHNTGIIGMKVPAYGRLFQPGVLSGMTEALGYALSQPQVHCCIVAADTPEQLAENLEAARGFEPFTTDQLLAMEQRTAQVWQEANFFRRWS</sequence>
<evidence type="ECO:0000313" key="2">
    <source>
        <dbReference type="EMBL" id="RZM76067.1"/>
    </source>
</evidence>
<dbReference type="OrthoDB" id="9809990at2"/>
<dbReference type="Proteomes" id="UP000292459">
    <property type="component" value="Unassembled WGS sequence"/>
</dbReference>
<dbReference type="GO" id="GO:0016491">
    <property type="term" value="F:oxidoreductase activity"/>
    <property type="evidence" value="ECO:0007669"/>
    <property type="project" value="InterPro"/>
</dbReference>
<evidence type="ECO:0000259" key="1">
    <source>
        <dbReference type="Pfam" id="PF00248"/>
    </source>
</evidence>
<dbReference type="PROSITE" id="PS51257">
    <property type="entry name" value="PROKAR_LIPOPROTEIN"/>
    <property type="match status" value="1"/>
</dbReference>
<dbReference type="AlphaFoldDB" id="A0A4Q7E2N3"/>
<dbReference type="PRINTS" id="PR00069">
    <property type="entry name" value="ALDKETRDTASE"/>
</dbReference>
<keyword evidence="3" id="KW-1185">Reference proteome</keyword>
<dbReference type="RefSeq" id="WP_130199531.1">
    <property type="nucleotide sequence ID" value="NZ_QVFV01000006.1"/>
</dbReference>
<reference evidence="2 3" key="1">
    <citation type="submission" date="2018-11" db="EMBL/GenBank/DDBJ databases">
        <title>Whole genome sequencing of an environmental sample.</title>
        <authorList>
            <person name="Sarangi A.N."/>
            <person name="Singh D."/>
            <person name="Tripathy S."/>
        </authorList>
    </citation>
    <scope>NUCLEOTIDE SEQUENCE [LARGE SCALE GENOMIC DNA]</scope>
    <source>
        <strain evidence="2 3">Lakshadweep</strain>
    </source>
</reference>
<name>A0A4Q7E2N3_9CYAN</name>
<dbReference type="InterPro" id="IPR006311">
    <property type="entry name" value="TAT_signal"/>
</dbReference>
<dbReference type="InterPro" id="IPR036812">
    <property type="entry name" value="NAD(P)_OxRdtase_dom_sf"/>
</dbReference>
<dbReference type="PANTHER" id="PTHR43312:SF1">
    <property type="entry name" value="NADP-DEPENDENT OXIDOREDUCTASE DOMAIN-CONTAINING PROTEIN"/>
    <property type="match status" value="1"/>
</dbReference>
<dbReference type="EMBL" id="QVFV01000006">
    <property type="protein sequence ID" value="RZM76067.1"/>
    <property type="molecule type" value="Genomic_DNA"/>
</dbReference>